<evidence type="ECO:0000259" key="4">
    <source>
        <dbReference type="PROSITE" id="PS50977"/>
    </source>
</evidence>
<dbReference type="GO" id="GO:0003700">
    <property type="term" value="F:DNA-binding transcription factor activity"/>
    <property type="evidence" value="ECO:0007669"/>
    <property type="project" value="TreeGrafter"/>
</dbReference>
<name>A0AB39L2J3_9MICC</name>
<dbReference type="PRINTS" id="PR00455">
    <property type="entry name" value="HTHTETR"/>
</dbReference>
<evidence type="ECO:0000256" key="2">
    <source>
        <dbReference type="PROSITE-ProRule" id="PRU00335"/>
    </source>
</evidence>
<protein>
    <submittedName>
        <fullName evidence="5">TetR/AcrR family transcriptional regulator</fullName>
    </submittedName>
</protein>
<dbReference type="PROSITE" id="PS50977">
    <property type="entry name" value="HTH_TETR_2"/>
    <property type="match status" value="1"/>
</dbReference>
<sequence length="213" mass="23580">MAEVKGRRDYNSSRRREQAEQTRRDIINAAREELFANGYTGTSVAGVAEAAGVSPHTVYKAFGDKAALVKTVIDVAMAGDFDETPVPQRERAQRIFAEPDPAAKIDLYTRGLAETLGRSGRLHLMVKSAAEADPAVRDLWNRLQSERLAGMRRLSQHLAEAGCLGDGVIAEEARDVLWAYNSPELFELLVVKRGWDLDRYRAWVAKALIAALL</sequence>
<feature type="DNA-binding region" description="H-T-H motif" evidence="2">
    <location>
        <begin position="43"/>
        <end position="62"/>
    </location>
</feature>
<dbReference type="EMBL" id="CP163302">
    <property type="protein sequence ID" value="XDP44983.1"/>
    <property type="molecule type" value="Genomic_DNA"/>
</dbReference>
<evidence type="ECO:0000256" key="1">
    <source>
        <dbReference type="ARBA" id="ARBA00023125"/>
    </source>
</evidence>
<dbReference type="PANTHER" id="PTHR30055">
    <property type="entry name" value="HTH-TYPE TRANSCRIPTIONAL REGULATOR RUTR"/>
    <property type="match status" value="1"/>
</dbReference>
<dbReference type="InterPro" id="IPR001647">
    <property type="entry name" value="HTH_TetR"/>
</dbReference>
<dbReference type="InterPro" id="IPR050109">
    <property type="entry name" value="HTH-type_TetR-like_transc_reg"/>
</dbReference>
<dbReference type="GO" id="GO:0000976">
    <property type="term" value="F:transcription cis-regulatory region binding"/>
    <property type="evidence" value="ECO:0007669"/>
    <property type="project" value="TreeGrafter"/>
</dbReference>
<reference evidence="5" key="1">
    <citation type="submission" date="2024-07" db="EMBL/GenBank/DDBJ databases">
        <authorList>
            <person name="fu j."/>
        </authorList>
    </citation>
    <scope>NUCLEOTIDE SEQUENCE</scope>
    <source>
        <strain evidence="5">P10A9</strain>
    </source>
</reference>
<dbReference type="RefSeq" id="WP_369045583.1">
    <property type="nucleotide sequence ID" value="NZ_CP163302.1"/>
</dbReference>
<proteinExistence type="predicted"/>
<dbReference type="SUPFAM" id="SSF46689">
    <property type="entry name" value="Homeodomain-like"/>
    <property type="match status" value="1"/>
</dbReference>
<accession>A0AB39L2J3</accession>
<gene>
    <name evidence="5" type="ORF">AB5L97_17205</name>
</gene>
<organism evidence="5">
    <name type="scientific">Sinomonas puerhi</name>
    <dbReference type="NCBI Taxonomy" id="3238584"/>
    <lineage>
        <taxon>Bacteria</taxon>
        <taxon>Bacillati</taxon>
        <taxon>Actinomycetota</taxon>
        <taxon>Actinomycetes</taxon>
        <taxon>Micrococcales</taxon>
        <taxon>Micrococcaceae</taxon>
        <taxon>Sinomonas</taxon>
    </lineage>
</organism>
<evidence type="ECO:0000256" key="3">
    <source>
        <dbReference type="SAM" id="MobiDB-lite"/>
    </source>
</evidence>
<feature type="domain" description="HTH tetR-type" evidence="4">
    <location>
        <begin position="20"/>
        <end position="80"/>
    </location>
</feature>
<dbReference type="AlphaFoldDB" id="A0AB39L2J3"/>
<feature type="region of interest" description="Disordered" evidence="3">
    <location>
        <begin position="1"/>
        <end position="22"/>
    </location>
</feature>
<dbReference type="InterPro" id="IPR009057">
    <property type="entry name" value="Homeodomain-like_sf"/>
</dbReference>
<keyword evidence="1 2" id="KW-0238">DNA-binding</keyword>
<dbReference type="PANTHER" id="PTHR30055:SF226">
    <property type="entry name" value="HTH-TYPE TRANSCRIPTIONAL REGULATOR PKSA"/>
    <property type="match status" value="1"/>
</dbReference>
<evidence type="ECO:0000313" key="5">
    <source>
        <dbReference type="EMBL" id="XDP44983.1"/>
    </source>
</evidence>
<dbReference type="Pfam" id="PF00440">
    <property type="entry name" value="TetR_N"/>
    <property type="match status" value="1"/>
</dbReference>
<dbReference type="Gene3D" id="1.10.357.10">
    <property type="entry name" value="Tetracycline Repressor, domain 2"/>
    <property type="match status" value="1"/>
</dbReference>
<dbReference type="KEGG" id="spue:AB5L97_17205"/>